<name>A0A173RKR8_9FIRM</name>
<dbReference type="EMBL" id="CYXX01000002">
    <property type="protein sequence ID" value="CUM78580.1"/>
    <property type="molecule type" value="Genomic_DNA"/>
</dbReference>
<reference evidence="3 5" key="2">
    <citation type="submission" date="2018-08" db="EMBL/GenBank/DDBJ databases">
        <title>A genome reference for cultivated species of the human gut microbiota.</title>
        <authorList>
            <person name="Zou Y."/>
            <person name="Xue W."/>
            <person name="Luo G."/>
        </authorList>
    </citation>
    <scope>NUCLEOTIDE SEQUENCE [LARGE SCALE GENOMIC DNA]</scope>
    <source>
        <strain evidence="3 5">AM32-8LB</strain>
    </source>
</reference>
<dbReference type="EMBL" id="QSIQ01000005">
    <property type="protein sequence ID" value="RHD04724.1"/>
    <property type="molecule type" value="Genomic_DNA"/>
</dbReference>
<gene>
    <name evidence="3" type="ORF">DW813_04715</name>
    <name evidence="2" type="ORF">ERS852444_00484</name>
</gene>
<evidence type="ECO:0000256" key="1">
    <source>
        <dbReference type="SAM" id="MobiDB-lite"/>
    </source>
</evidence>
<dbReference type="RefSeq" id="WP_055167656.1">
    <property type="nucleotide sequence ID" value="NZ_CYXX01000002.1"/>
</dbReference>
<dbReference type="AlphaFoldDB" id="A0A173RKR8"/>
<evidence type="ECO:0000313" key="4">
    <source>
        <dbReference type="Proteomes" id="UP000095453"/>
    </source>
</evidence>
<evidence type="ECO:0000313" key="5">
    <source>
        <dbReference type="Proteomes" id="UP000266391"/>
    </source>
</evidence>
<reference evidence="2 4" key="1">
    <citation type="submission" date="2015-09" db="EMBL/GenBank/DDBJ databases">
        <authorList>
            <consortium name="Pathogen Informatics"/>
        </authorList>
    </citation>
    <scope>NUCLEOTIDE SEQUENCE [LARGE SCALE GENOMIC DNA]</scope>
    <source>
        <strain evidence="2 4">2789STDY5608887</strain>
    </source>
</reference>
<dbReference type="Proteomes" id="UP000095453">
    <property type="component" value="Unassembled WGS sequence"/>
</dbReference>
<organism evidence="2 4">
    <name type="scientific">Roseburia inulinivorans</name>
    <dbReference type="NCBI Taxonomy" id="360807"/>
    <lineage>
        <taxon>Bacteria</taxon>
        <taxon>Bacillati</taxon>
        <taxon>Bacillota</taxon>
        <taxon>Clostridia</taxon>
        <taxon>Lachnospirales</taxon>
        <taxon>Lachnospiraceae</taxon>
        <taxon>Roseburia</taxon>
    </lineage>
</organism>
<accession>A0A173RKR8</accession>
<protein>
    <submittedName>
        <fullName evidence="2">Uncharacterized protein</fullName>
    </submittedName>
</protein>
<feature type="compositionally biased region" description="Basic and acidic residues" evidence="1">
    <location>
        <begin position="55"/>
        <end position="80"/>
    </location>
</feature>
<evidence type="ECO:0000313" key="2">
    <source>
        <dbReference type="EMBL" id="CUM78580.1"/>
    </source>
</evidence>
<proteinExistence type="predicted"/>
<feature type="region of interest" description="Disordered" evidence="1">
    <location>
        <begin position="55"/>
        <end position="105"/>
    </location>
</feature>
<feature type="compositionally biased region" description="Polar residues" evidence="1">
    <location>
        <begin position="96"/>
        <end position="105"/>
    </location>
</feature>
<dbReference type="Proteomes" id="UP000266391">
    <property type="component" value="Unassembled WGS sequence"/>
</dbReference>
<sequence length="105" mass="12359">MSIRPVDFNGMIQRTQDVSTLKQNEDNRPVVEQQTIFSQEMKKVEQNLHQVVHAREKENAGYRYDAKEKGNGRYEKEERKKKDKKQQKADNVYLKGQTSGFDIKV</sequence>
<evidence type="ECO:0000313" key="3">
    <source>
        <dbReference type="EMBL" id="RHD04724.1"/>
    </source>
</evidence>